<organism evidence="2">
    <name type="scientific">Homo sapiens</name>
    <name type="common">Human</name>
    <dbReference type="NCBI Taxonomy" id="9606"/>
    <lineage>
        <taxon>Eukaryota</taxon>
        <taxon>Metazoa</taxon>
        <taxon>Chordata</taxon>
        <taxon>Craniata</taxon>
        <taxon>Vertebrata</taxon>
        <taxon>Euteleostomi</taxon>
        <taxon>Mammalia</taxon>
        <taxon>Eutheria</taxon>
        <taxon>Euarchontoglires</taxon>
        <taxon>Primates</taxon>
        <taxon>Haplorrhini</taxon>
        <taxon>Catarrhini</taxon>
        <taxon>Hominidae</taxon>
        <taxon>Homo</taxon>
    </lineage>
</organism>
<evidence type="ECO:0000313" key="2">
    <source>
        <dbReference type="EMBL" id="CCQ43506.1"/>
    </source>
</evidence>
<protein>
    <submittedName>
        <fullName evidence="2">Alternative protein SKIV2L2</fullName>
    </submittedName>
</protein>
<accession>L8E9T8</accession>
<gene>
    <name evidence="2" type="primary">SKIV2L2</name>
</gene>
<evidence type="ECO:0000256" key="1">
    <source>
        <dbReference type="SAM" id="MobiDB-lite"/>
    </source>
</evidence>
<dbReference type="ChiTaRS" id="SKIV2L2">
    <property type="organism name" value="human"/>
</dbReference>
<reference evidence="2" key="1">
    <citation type="journal article" date="2013" name="PLoS ONE">
        <title>Direct detection of alternative open reading frames translation products in human significantly expands the proteome.</title>
        <authorList>
            <person name="Vanderperre B."/>
            <person name="Lucier J.-F."/>
            <person name="Motard J."/>
            <person name="Tremblay G."/>
            <person name="Vanderperre S."/>
            <person name="Wisztorski M."/>
            <person name="Salzet M."/>
            <person name="Boisvert F.-M."/>
            <person name="Roucou X."/>
        </authorList>
    </citation>
    <scope>NUCLEOTIDE SEQUENCE</scope>
</reference>
<proteinExistence type="predicted"/>
<dbReference type="EMBL" id="HF584009">
    <property type="protein sequence ID" value="CCQ43506.1"/>
    <property type="molecule type" value="Genomic_DNA"/>
</dbReference>
<feature type="region of interest" description="Disordered" evidence="1">
    <location>
        <begin position="1"/>
        <end position="36"/>
    </location>
</feature>
<name>L8E9T8_HUMAN</name>
<feature type="compositionally biased region" description="Basic residues" evidence="1">
    <location>
        <begin position="16"/>
        <end position="26"/>
    </location>
</feature>
<dbReference type="AlphaFoldDB" id="L8E9T8"/>
<sequence length="59" mass="6863">MSCSACSRATRPLRREPKKTRKRTRGNGRGLQGLQTRQGNVLMVNYNQNQLIMEKIREM</sequence>